<dbReference type="InterPro" id="IPR004175">
    <property type="entry name" value="RNA_CPDase"/>
</dbReference>
<name>A0A6M0K3T8_9GAMM</name>
<comment type="catalytic activity">
    <reaction evidence="2">
        <text>a 3'-end 2',3'-cyclophospho-ribonucleotide-RNA + H2O = a 3'-end 2'-phospho-ribonucleotide-RNA + H(+)</text>
        <dbReference type="Rhea" id="RHEA:11828"/>
        <dbReference type="Rhea" id="RHEA-COMP:10464"/>
        <dbReference type="Rhea" id="RHEA-COMP:17353"/>
        <dbReference type="ChEBI" id="CHEBI:15377"/>
        <dbReference type="ChEBI" id="CHEBI:15378"/>
        <dbReference type="ChEBI" id="CHEBI:83064"/>
        <dbReference type="ChEBI" id="CHEBI:173113"/>
        <dbReference type="EC" id="3.1.4.58"/>
    </reaction>
</comment>
<dbReference type="RefSeq" id="WP_164453742.1">
    <property type="nucleotide sequence ID" value="NZ_JAAIJQ010000046.1"/>
</dbReference>
<dbReference type="SUPFAM" id="SSF55144">
    <property type="entry name" value="LigT-like"/>
    <property type="match status" value="1"/>
</dbReference>
<evidence type="ECO:0000313" key="4">
    <source>
        <dbReference type="Proteomes" id="UP000483379"/>
    </source>
</evidence>
<dbReference type="GO" id="GO:0004113">
    <property type="term" value="F:2',3'-cyclic-nucleotide 3'-phosphodiesterase activity"/>
    <property type="evidence" value="ECO:0007669"/>
    <property type="project" value="InterPro"/>
</dbReference>
<dbReference type="Proteomes" id="UP000483379">
    <property type="component" value="Unassembled WGS sequence"/>
</dbReference>
<feature type="short sequence motif" description="HXTX 1" evidence="2">
    <location>
        <begin position="40"/>
        <end position="43"/>
    </location>
</feature>
<dbReference type="Pfam" id="PF13563">
    <property type="entry name" value="2_5_RNA_ligase2"/>
    <property type="match status" value="1"/>
</dbReference>
<reference evidence="3 4" key="1">
    <citation type="submission" date="2020-02" db="EMBL/GenBank/DDBJ databases">
        <title>Genome sequences of Thiorhodococcus mannitoliphagus and Thiorhodococcus minor, purple sulfur photosynthetic bacteria in the gammaproteobacterial family, Chromatiaceae.</title>
        <authorList>
            <person name="Aviles F.A."/>
            <person name="Meyer T.E."/>
            <person name="Kyndt J.A."/>
        </authorList>
    </citation>
    <scope>NUCLEOTIDE SEQUENCE [LARGE SCALE GENOMIC DNA]</scope>
    <source>
        <strain evidence="3 4">DSM 11518</strain>
    </source>
</reference>
<feature type="active site" description="Proton acceptor" evidence="2">
    <location>
        <position position="122"/>
    </location>
</feature>
<dbReference type="PANTHER" id="PTHR35561">
    <property type="entry name" value="RNA 2',3'-CYCLIC PHOSPHODIESTERASE"/>
    <property type="match status" value="1"/>
</dbReference>
<proteinExistence type="inferred from homology"/>
<dbReference type="AlphaFoldDB" id="A0A6M0K3T8"/>
<dbReference type="EC" id="3.1.4.58" evidence="2"/>
<comment type="caution">
    <text evidence="3">The sequence shown here is derived from an EMBL/GenBank/DDBJ whole genome shotgun (WGS) entry which is preliminary data.</text>
</comment>
<gene>
    <name evidence="3" type="primary">thpR</name>
    <name evidence="3" type="ORF">G3446_15515</name>
</gene>
<dbReference type="PANTHER" id="PTHR35561:SF1">
    <property type="entry name" value="RNA 2',3'-CYCLIC PHOSPHODIESTERASE"/>
    <property type="match status" value="1"/>
</dbReference>
<feature type="active site" description="Proton donor" evidence="2">
    <location>
        <position position="40"/>
    </location>
</feature>
<organism evidence="3 4">
    <name type="scientific">Thiorhodococcus minor</name>
    <dbReference type="NCBI Taxonomy" id="57489"/>
    <lineage>
        <taxon>Bacteria</taxon>
        <taxon>Pseudomonadati</taxon>
        <taxon>Pseudomonadota</taxon>
        <taxon>Gammaproteobacteria</taxon>
        <taxon>Chromatiales</taxon>
        <taxon>Chromatiaceae</taxon>
        <taxon>Thiorhodococcus</taxon>
    </lineage>
</organism>
<keyword evidence="4" id="KW-1185">Reference proteome</keyword>
<protein>
    <recommendedName>
        <fullName evidence="2">RNA 2',3'-cyclic phosphodiesterase</fullName>
        <shortName evidence="2">RNA 2',3'-CPDase</shortName>
        <ecNumber evidence="2">3.1.4.58</ecNumber>
    </recommendedName>
</protein>
<dbReference type="EMBL" id="JAAIJQ010000046">
    <property type="protein sequence ID" value="NEV63277.1"/>
    <property type="molecule type" value="Genomic_DNA"/>
</dbReference>
<keyword evidence="1 2" id="KW-0378">Hydrolase</keyword>
<accession>A0A6M0K3T8</accession>
<comment type="function">
    <text evidence="2">Hydrolyzes RNA 2',3'-cyclic phosphodiester to an RNA 2'-phosphomonoester.</text>
</comment>
<comment type="similarity">
    <text evidence="2">Belongs to the 2H phosphoesterase superfamily. ThpR family.</text>
</comment>
<dbReference type="NCBIfam" id="TIGR02258">
    <property type="entry name" value="2_5_ligase"/>
    <property type="match status" value="1"/>
</dbReference>
<evidence type="ECO:0000256" key="1">
    <source>
        <dbReference type="ARBA" id="ARBA00022801"/>
    </source>
</evidence>
<evidence type="ECO:0000313" key="3">
    <source>
        <dbReference type="EMBL" id="NEV63277.1"/>
    </source>
</evidence>
<dbReference type="HAMAP" id="MF_01940">
    <property type="entry name" value="RNA_CPDase"/>
    <property type="match status" value="1"/>
</dbReference>
<feature type="short sequence motif" description="HXTX 2" evidence="2">
    <location>
        <begin position="122"/>
        <end position="125"/>
    </location>
</feature>
<dbReference type="Gene3D" id="3.90.1140.10">
    <property type="entry name" value="Cyclic phosphodiesterase"/>
    <property type="match status" value="1"/>
</dbReference>
<dbReference type="GO" id="GO:0008664">
    <property type="term" value="F:RNA 2',3'-cyclic 3'-phosphodiesterase activity"/>
    <property type="evidence" value="ECO:0007669"/>
    <property type="project" value="UniProtKB-EC"/>
</dbReference>
<sequence length="173" mass="19085">MAERWFLALWPDARTRDALVCQTAGALPEAARPTHPADLHLTLVFLGELDAGRVACVEAVAEAVSAPAFELEIDRLGHFTRSRVLWCGPSCTPEVAQTLIGSLQSGLEGCGIAPERRSFRPHLTLARKVSRYQGHALPEVVIWPVRELVLAFGVSGSRPRYRAHRRWRLSVAS</sequence>
<dbReference type="InterPro" id="IPR009097">
    <property type="entry name" value="Cyclic_Pdiesterase"/>
</dbReference>
<evidence type="ECO:0000256" key="2">
    <source>
        <dbReference type="HAMAP-Rule" id="MF_01940"/>
    </source>
</evidence>